<dbReference type="GO" id="GO:0005802">
    <property type="term" value="C:trans-Golgi network"/>
    <property type="evidence" value="ECO:0007669"/>
    <property type="project" value="EnsemblFungi"/>
</dbReference>
<accession>A0A1E3NUS8</accession>
<sequence>MATEPTSLVNSTCLDLLLNEIVPLAIRTTEEQSKPINQALDDKTSQLSLEQPLAGGVEIFDSEFLNSEDVNYKIEQYGFSIGLRMAEILIYNNSNNEILKNLELLNIMKFVCRDVWKLVYGKQMDNLRTNHRGTFVLIDNSFKNFNRLDSPIDFNDTINKSKPYLWIPAGIIRGVLKSFSVESLVTPEITKFPSVSFNIQTNMS</sequence>
<reference evidence="2 3" key="1">
    <citation type="journal article" date="2016" name="Proc. Natl. Acad. Sci. U.S.A.">
        <title>Comparative genomics of biotechnologically important yeasts.</title>
        <authorList>
            <person name="Riley R."/>
            <person name="Haridas S."/>
            <person name="Wolfe K.H."/>
            <person name="Lopes M.R."/>
            <person name="Hittinger C.T."/>
            <person name="Goeker M."/>
            <person name="Salamov A.A."/>
            <person name="Wisecaver J.H."/>
            <person name="Long T.M."/>
            <person name="Calvey C.H."/>
            <person name="Aerts A.L."/>
            <person name="Barry K.W."/>
            <person name="Choi C."/>
            <person name="Clum A."/>
            <person name="Coughlan A.Y."/>
            <person name="Deshpande S."/>
            <person name="Douglass A.P."/>
            <person name="Hanson S.J."/>
            <person name="Klenk H.-P."/>
            <person name="LaButti K.M."/>
            <person name="Lapidus A."/>
            <person name="Lindquist E.A."/>
            <person name="Lipzen A.M."/>
            <person name="Meier-Kolthoff J.P."/>
            <person name="Ohm R.A."/>
            <person name="Otillar R.P."/>
            <person name="Pangilinan J.L."/>
            <person name="Peng Y."/>
            <person name="Rokas A."/>
            <person name="Rosa C.A."/>
            <person name="Scheuner C."/>
            <person name="Sibirny A.A."/>
            <person name="Slot J.C."/>
            <person name="Stielow J.B."/>
            <person name="Sun H."/>
            <person name="Kurtzman C.P."/>
            <person name="Blackwell M."/>
            <person name="Grigoriev I.V."/>
            <person name="Jeffries T.W."/>
        </authorList>
    </citation>
    <scope>NUCLEOTIDE SEQUENCE [LARGE SCALE GENOMIC DNA]</scope>
    <source>
        <strain evidence="3">ATCC 58044 / CBS 1984 / NCYC 433 / NRRL Y-366-8</strain>
    </source>
</reference>
<dbReference type="OrthoDB" id="941624at2759"/>
<dbReference type="GeneID" id="30199713"/>
<evidence type="ECO:0000313" key="2">
    <source>
        <dbReference type="EMBL" id="ODQ56888.1"/>
    </source>
</evidence>
<gene>
    <name evidence="2" type="ORF">WICANDRAFT_36745</name>
</gene>
<dbReference type="InterPro" id="IPR007194">
    <property type="entry name" value="TRAPP_component"/>
</dbReference>
<protein>
    <recommendedName>
        <fullName evidence="4">Trafficking protein particle complex subunit 6B</fullName>
    </recommendedName>
</protein>
<dbReference type="Proteomes" id="UP000094112">
    <property type="component" value="Unassembled WGS sequence"/>
</dbReference>
<dbReference type="PANTHER" id="PTHR12817">
    <property type="entry name" value="TRAFFICKING PROTEIN PARTICLE COMPLEX SUBUNIT 6B"/>
    <property type="match status" value="1"/>
</dbReference>
<dbReference type="GO" id="GO:0005801">
    <property type="term" value="C:cis-Golgi network"/>
    <property type="evidence" value="ECO:0007669"/>
    <property type="project" value="EnsemblFungi"/>
</dbReference>
<keyword evidence="3" id="KW-1185">Reference proteome</keyword>
<proteinExistence type="inferred from homology"/>
<dbReference type="CDD" id="cd14944">
    <property type="entry name" value="TRAPPC6A_Trs33"/>
    <property type="match status" value="1"/>
</dbReference>
<dbReference type="GO" id="GO:1990072">
    <property type="term" value="C:TRAPPIII protein complex"/>
    <property type="evidence" value="ECO:0007669"/>
    <property type="project" value="EnsemblFungi"/>
</dbReference>
<dbReference type="Pfam" id="PF04051">
    <property type="entry name" value="TRAPP"/>
    <property type="match status" value="1"/>
</dbReference>
<name>A0A1E3NUS8_WICAA</name>
<dbReference type="GO" id="GO:1990071">
    <property type="term" value="C:TRAPPII protein complex"/>
    <property type="evidence" value="ECO:0007669"/>
    <property type="project" value="EnsemblFungi"/>
</dbReference>
<dbReference type="InterPro" id="IPR037992">
    <property type="entry name" value="TRAPPC6/Trs33"/>
</dbReference>
<dbReference type="GO" id="GO:0016239">
    <property type="term" value="P:positive regulation of macroautophagy"/>
    <property type="evidence" value="ECO:0007669"/>
    <property type="project" value="EnsemblFungi"/>
</dbReference>
<organism evidence="2 3">
    <name type="scientific">Wickerhamomyces anomalus (strain ATCC 58044 / CBS 1984 / NCYC 433 / NRRL Y-366-8)</name>
    <name type="common">Yeast</name>
    <name type="synonym">Hansenula anomala</name>
    <dbReference type="NCBI Taxonomy" id="683960"/>
    <lineage>
        <taxon>Eukaryota</taxon>
        <taxon>Fungi</taxon>
        <taxon>Dikarya</taxon>
        <taxon>Ascomycota</taxon>
        <taxon>Saccharomycotina</taxon>
        <taxon>Saccharomycetes</taxon>
        <taxon>Phaffomycetales</taxon>
        <taxon>Wickerhamomycetaceae</taxon>
        <taxon>Wickerhamomyces</taxon>
    </lineage>
</organism>
<dbReference type="RefSeq" id="XP_019036095.1">
    <property type="nucleotide sequence ID" value="XM_019182467.1"/>
</dbReference>
<dbReference type="SUPFAM" id="SSF111126">
    <property type="entry name" value="Ligand-binding domain in the NO signalling and Golgi transport"/>
    <property type="match status" value="1"/>
</dbReference>
<comment type="similarity">
    <text evidence="1">Belongs to the TRAPP small subunits family. BET3 subfamily.</text>
</comment>
<dbReference type="GO" id="GO:1990070">
    <property type="term" value="C:TRAPPI protein complex"/>
    <property type="evidence" value="ECO:0007669"/>
    <property type="project" value="EnsemblFungi"/>
</dbReference>
<dbReference type="GO" id="GO:0006888">
    <property type="term" value="P:endoplasmic reticulum to Golgi vesicle-mediated transport"/>
    <property type="evidence" value="ECO:0007669"/>
    <property type="project" value="EnsemblFungi"/>
</dbReference>
<dbReference type="GO" id="GO:0034497">
    <property type="term" value="P:protein localization to phagophore assembly site"/>
    <property type="evidence" value="ECO:0007669"/>
    <property type="project" value="EnsemblFungi"/>
</dbReference>
<dbReference type="GO" id="GO:0031503">
    <property type="term" value="P:protein-containing complex localization"/>
    <property type="evidence" value="ECO:0007669"/>
    <property type="project" value="EnsemblFungi"/>
</dbReference>
<evidence type="ECO:0000313" key="3">
    <source>
        <dbReference type="Proteomes" id="UP000094112"/>
    </source>
</evidence>
<dbReference type="EMBL" id="KV454215">
    <property type="protein sequence ID" value="ODQ56888.1"/>
    <property type="molecule type" value="Genomic_DNA"/>
</dbReference>
<evidence type="ECO:0008006" key="4">
    <source>
        <dbReference type="Google" id="ProtNLM"/>
    </source>
</evidence>
<evidence type="ECO:0000256" key="1">
    <source>
        <dbReference type="ARBA" id="ARBA00006218"/>
    </source>
</evidence>
<dbReference type="PANTHER" id="PTHR12817:SF0">
    <property type="entry name" value="GEO08327P1"/>
    <property type="match status" value="1"/>
</dbReference>
<dbReference type="GO" id="GO:0065003">
    <property type="term" value="P:protein-containing complex assembly"/>
    <property type="evidence" value="ECO:0007669"/>
    <property type="project" value="EnsemblFungi"/>
</dbReference>
<dbReference type="GO" id="GO:0000407">
    <property type="term" value="C:phagophore assembly site"/>
    <property type="evidence" value="ECO:0007669"/>
    <property type="project" value="EnsemblFungi"/>
</dbReference>
<dbReference type="STRING" id="683960.A0A1E3NUS8"/>
<dbReference type="AlphaFoldDB" id="A0A1E3NUS8"/>
<dbReference type="InterPro" id="IPR024096">
    <property type="entry name" value="NO_sig/Golgi_transp_ligand-bd"/>
</dbReference>
<dbReference type="Gene3D" id="3.30.1380.20">
    <property type="entry name" value="Trafficking protein particle complex subunit 3"/>
    <property type="match status" value="1"/>
</dbReference>